<gene>
    <name evidence="17" type="ORF">EV700_2716</name>
</gene>
<keyword evidence="6 14" id="KW-0732">Signal</keyword>
<dbReference type="GO" id="GO:0044718">
    <property type="term" value="P:siderophore transmembrane transport"/>
    <property type="evidence" value="ECO:0007669"/>
    <property type="project" value="TreeGrafter"/>
</dbReference>
<evidence type="ECO:0000256" key="4">
    <source>
        <dbReference type="ARBA" id="ARBA00022452"/>
    </source>
</evidence>
<evidence type="ECO:0000256" key="8">
    <source>
        <dbReference type="ARBA" id="ARBA00023136"/>
    </source>
</evidence>
<dbReference type="PANTHER" id="PTHR30069:SF29">
    <property type="entry name" value="HEMOGLOBIN AND HEMOGLOBIN-HAPTOGLOBIN-BINDING PROTEIN 1-RELATED"/>
    <property type="match status" value="1"/>
</dbReference>
<evidence type="ECO:0000256" key="13">
    <source>
        <dbReference type="SAM" id="MobiDB-lite"/>
    </source>
</evidence>
<evidence type="ECO:0000256" key="9">
    <source>
        <dbReference type="ARBA" id="ARBA00023170"/>
    </source>
</evidence>
<evidence type="ECO:0000313" key="17">
    <source>
        <dbReference type="EMBL" id="RZU38139.1"/>
    </source>
</evidence>
<evidence type="ECO:0000256" key="12">
    <source>
        <dbReference type="RuleBase" id="RU003357"/>
    </source>
</evidence>
<dbReference type="InterPro" id="IPR036942">
    <property type="entry name" value="Beta-barrel_TonB_sf"/>
</dbReference>
<comment type="subcellular location">
    <subcellularLocation>
        <location evidence="1 11">Cell outer membrane</location>
        <topology evidence="1 11">Multi-pass membrane protein</topology>
    </subcellularLocation>
</comment>
<comment type="caution">
    <text evidence="17">The sequence shown here is derived from an EMBL/GenBank/DDBJ whole genome shotgun (WGS) entry which is preliminary data.</text>
</comment>
<keyword evidence="8 11" id="KW-0472">Membrane</keyword>
<dbReference type="AlphaFoldDB" id="A0A4Q7YNA5"/>
<accession>A0A4Q7YNA5</accession>
<evidence type="ECO:0000256" key="6">
    <source>
        <dbReference type="ARBA" id="ARBA00022729"/>
    </source>
</evidence>
<dbReference type="Gene3D" id="2.170.130.10">
    <property type="entry name" value="TonB-dependent receptor, plug domain"/>
    <property type="match status" value="1"/>
</dbReference>
<feature type="signal peptide" evidence="14">
    <location>
        <begin position="1"/>
        <end position="27"/>
    </location>
</feature>
<proteinExistence type="inferred from homology"/>
<dbReference type="Pfam" id="PF07715">
    <property type="entry name" value="Plug"/>
    <property type="match status" value="1"/>
</dbReference>
<evidence type="ECO:0000256" key="2">
    <source>
        <dbReference type="ARBA" id="ARBA00008143"/>
    </source>
</evidence>
<dbReference type="Pfam" id="PF00593">
    <property type="entry name" value="TonB_dep_Rec_b-barrel"/>
    <property type="match status" value="1"/>
</dbReference>
<dbReference type="RefSeq" id="WP_130414717.1">
    <property type="nucleotide sequence ID" value="NZ_SHKX01000014.1"/>
</dbReference>
<evidence type="ECO:0000256" key="10">
    <source>
        <dbReference type="ARBA" id="ARBA00023237"/>
    </source>
</evidence>
<feature type="region of interest" description="Disordered" evidence="13">
    <location>
        <begin position="220"/>
        <end position="240"/>
    </location>
</feature>
<evidence type="ECO:0000259" key="16">
    <source>
        <dbReference type="Pfam" id="PF07715"/>
    </source>
</evidence>
<comment type="similarity">
    <text evidence="2">Belongs to the TonB-dependent receptor family. Hemoglobin/haptoglobin binding protein subfamily.</text>
</comment>
<evidence type="ECO:0000256" key="5">
    <source>
        <dbReference type="ARBA" id="ARBA00022692"/>
    </source>
</evidence>
<keyword evidence="4 11" id="KW-1134">Transmembrane beta strand</keyword>
<keyword evidence="7 12" id="KW-0798">TonB box</keyword>
<protein>
    <submittedName>
        <fullName evidence="17">Outer membrane receptor protein involved in Fe transport</fullName>
    </submittedName>
</protein>
<keyword evidence="3 11" id="KW-0813">Transport</keyword>
<dbReference type="GO" id="GO:0009279">
    <property type="term" value="C:cell outer membrane"/>
    <property type="evidence" value="ECO:0007669"/>
    <property type="project" value="UniProtKB-SubCell"/>
</dbReference>
<dbReference type="SUPFAM" id="SSF56935">
    <property type="entry name" value="Porins"/>
    <property type="match status" value="1"/>
</dbReference>
<dbReference type="InterPro" id="IPR037066">
    <property type="entry name" value="Plug_dom_sf"/>
</dbReference>
<dbReference type="InterPro" id="IPR039426">
    <property type="entry name" value="TonB-dep_rcpt-like"/>
</dbReference>
<keyword evidence="18" id="KW-1185">Reference proteome</keyword>
<name>A0A4Q7YNA5_9GAMM</name>
<evidence type="ECO:0000313" key="18">
    <source>
        <dbReference type="Proteomes" id="UP000292423"/>
    </source>
</evidence>
<feature type="domain" description="TonB-dependent receptor-like beta-barrel" evidence="15">
    <location>
        <begin position="273"/>
        <end position="685"/>
    </location>
</feature>
<dbReference type="GO" id="GO:0015344">
    <property type="term" value="F:siderophore uptake transmembrane transporter activity"/>
    <property type="evidence" value="ECO:0007669"/>
    <property type="project" value="TreeGrafter"/>
</dbReference>
<evidence type="ECO:0000256" key="14">
    <source>
        <dbReference type="SAM" id="SignalP"/>
    </source>
</evidence>
<dbReference type="InterPro" id="IPR000531">
    <property type="entry name" value="Beta-barrel_TonB"/>
</dbReference>
<evidence type="ECO:0000256" key="7">
    <source>
        <dbReference type="ARBA" id="ARBA00023077"/>
    </source>
</evidence>
<dbReference type="PANTHER" id="PTHR30069">
    <property type="entry name" value="TONB-DEPENDENT OUTER MEMBRANE RECEPTOR"/>
    <property type="match status" value="1"/>
</dbReference>
<keyword evidence="10 11" id="KW-0998">Cell outer membrane</keyword>
<dbReference type="OrthoDB" id="127311at2"/>
<dbReference type="InterPro" id="IPR012910">
    <property type="entry name" value="Plug_dom"/>
</dbReference>
<evidence type="ECO:0000259" key="15">
    <source>
        <dbReference type="Pfam" id="PF00593"/>
    </source>
</evidence>
<organism evidence="17 18">
    <name type="scientific">Fluviicoccus keumensis</name>
    <dbReference type="NCBI Taxonomy" id="1435465"/>
    <lineage>
        <taxon>Bacteria</taxon>
        <taxon>Pseudomonadati</taxon>
        <taxon>Pseudomonadota</taxon>
        <taxon>Gammaproteobacteria</taxon>
        <taxon>Moraxellales</taxon>
        <taxon>Moraxellaceae</taxon>
        <taxon>Fluviicoccus</taxon>
    </lineage>
</organism>
<feature type="domain" description="TonB-dependent receptor plug" evidence="16">
    <location>
        <begin position="57"/>
        <end position="166"/>
    </location>
</feature>
<reference evidence="17 18" key="1">
    <citation type="submission" date="2019-02" db="EMBL/GenBank/DDBJ databases">
        <title>Genomic Encyclopedia of Type Strains, Phase IV (KMG-IV): sequencing the most valuable type-strain genomes for metagenomic binning, comparative biology and taxonomic classification.</title>
        <authorList>
            <person name="Goeker M."/>
        </authorList>
    </citation>
    <scope>NUCLEOTIDE SEQUENCE [LARGE SCALE GENOMIC DNA]</scope>
    <source>
        <strain evidence="17 18">DSM 105135</strain>
    </source>
</reference>
<evidence type="ECO:0000256" key="1">
    <source>
        <dbReference type="ARBA" id="ARBA00004571"/>
    </source>
</evidence>
<dbReference type="Proteomes" id="UP000292423">
    <property type="component" value="Unassembled WGS sequence"/>
</dbReference>
<dbReference type="Gene3D" id="2.40.170.20">
    <property type="entry name" value="TonB-dependent receptor, beta-barrel domain"/>
    <property type="match status" value="1"/>
</dbReference>
<dbReference type="EMBL" id="SHKX01000014">
    <property type="protein sequence ID" value="RZU38139.1"/>
    <property type="molecule type" value="Genomic_DNA"/>
</dbReference>
<dbReference type="PROSITE" id="PS52016">
    <property type="entry name" value="TONB_DEPENDENT_REC_3"/>
    <property type="match status" value="1"/>
</dbReference>
<evidence type="ECO:0000256" key="11">
    <source>
        <dbReference type="PROSITE-ProRule" id="PRU01360"/>
    </source>
</evidence>
<feature type="chain" id="PRO_5020718499" evidence="14">
    <location>
        <begin position="28"/>
        <end position="717"/>
    </location>
</feature>
<keyword evidence="5 11" id="KW-0812">Transmembrane</keyword>
<keyword evidence="9 17" id="KW-0675">Receptor</keyword>
<sequence>MKRLKARRGVCRASVLLLALSAGSVRAEEVSSLFDLSLESLMELQVSVASPFESNVATTAASVSVLRPADWERRGARTVEEALEQIPSVATYASLNSARMVAVRGYANEISVRGLATQLDGVPLNNYSYATSAYDLPFLSPALLGGIEMIRGPGSTLYGTDAFHGVLALTTGPDTGPGGLARLAAGSYGDGVAAVNGFHAAGGATLRGGAALTRHGDRSLDYTYHDPASGQPATGERRDAENDHAAYLHADFGDREEKGGLLKINLFADDYQSSRFPGVGRQFYPPLQQKMALQSLSLAADRDTGDQKSSFGMLGLSWQRRLGESLALELDAWHWQAEQTWHFDFTAYPTSFMTTGGTVQACRTSLTQANVLPTFCPHDIYQGTRDQRTGVKVMLTEEDRRAMTVWAVGVGKDWQRVDDAFVQRIGVGGQPYVDIHTPFSGTGRQINYLFVHARSALGERLSAVYGARVDQYSDAGTATSPRLGLVWQGGIHWAGKLLYNEAFRAPSAAERYGSGPGSQQMANLDIQPETIRTLEWIWQYYRTGQDTELTLYRSRWEDGIVLNPVTQTVSQYQNTGVNQAWGIELSHSRHWRDWNFGGNVSYTRSRNNNTGLEYAAFPRYLLNLTAGRDWERWQCQLVQRIQLDRTMTDSLANLPVQDAPDYWRTDLHLERRFDRHRVWLDIRNLFDRQNIVPSLYNAEGGIPDEGLSARLGSEWQW</sequence>
<evidence type="ECO:0000256" key="3">
    <source>
        <dbReference type="ARBA" id="ARBA00022448"/>
    </source>
</evidence>